<evidence type="ECO:0000313" key="1">
    <source>
        <dbReference type="EMBL" id="GDY41503.1"/>
    </source>
</evidence>
<organism evidence="1 2">
    <name type="scientific">Streptomyces antimycoticus</name>
    <dbReference type="NCBI Taxonomy" id="68175"/>
    <lineage>
        <taxon>Bacteria</taxon>
        <taxon>Bacillati</taxon>
        <taxon>Actinomycetota</taxon>
        <taxon>Actinomycetes</taxon>
        <taxon>Kitasatosporales</taxon>
        <taxon>Streptomycetaceae</taxon>
        <taxon>Streptomyces</taxon>
        <taxon>Streptomyces violaceusniger group</taxon>
    </lineage>
</organism>
<sequence length="82" mass="8763">MQAFADARGGRSVPVSEAVQARVPVFGVNTTGYAATSIDTGRPNRYEIGGFSDKLFTMVGLLSESDRGGRVAWPWERLGEAA</sequence>
<dbReference type="EMBL" id="BJHV01000001">
    <property type="protein sequence ID" value="GDY41503.1"/>
    <property type="molecule type" value="Genomic_DNA"/>
</dbReference>
<reference evidence="1 2" key="1">
    <citation type="journal article" date="2020" name="Int. J. Syst. Evol. Microbiol.">
        <title>Reclassification of Streptomyces castelarensis and Streptomyces sporoclivatus as later heterotypic synonyms of Streptomyces antimycoticus.</title>
        <authorList>
            <person name="Komaki H."/>
            <person name="Tamura T."/>
        </authorList>
    </citation>
    <scope>NUCLEOTIDE SEQUENCE [LARGE SCALE GENOMIC DNA]</scope>
    <source>
        <strain evidence="1 2">NBRC 12839</strain>
    </source>
</reference>
<name>A0A4D4K6G1_9ACTN</name>
<dbReference type="Proteomes" id="UP000299290">
    <property type="component" value="Unassembled WGS sequence"/>
</dbReference>
<protein>
    <submittedName>
        <fullName evidence="1">Uncharacterized protein</fullName>
    </submittedName>
</protein>
<proteinExistence type="predicted"/>
<dbReference type="AlphaFoldDB" id="A0A4D4K6G1"/>
<keyword evidence="2" id="KW-1185">Reference proteome</keyword>
<accession>A0A4D4K6G1</accession>
<evidence type="ECO:0000313" key="2">
    <source>
        <dbReference type="Proteomes" id="UP000299290"/>
    </source>
</evidence>
<gene>
    <name evidence="1" type="ORF">SANT12839_023850</name>
</gene>
<comment type="caution">
    <text evidence="1">The sequence shown here is derived from an EMBL/GenBank/DDBJ whole genome shotgun (WGS) entry which is preliminary data.</text>
</comment>